<dbReference type="OrthoDB" id="5915821at2"/>
<feature type="domain" description="DUF2262" evidence="1">
    <location>
        <begin position="4"/>
        <end position="137"/>
    </location>
</feature>
<dbReference type="Pfam" id="PF10020">
    <property type="entry name" value="DUF2262"/>
    <property type="match status" value="1"/>
</dbReference>
<accession>A0A1W6LAL1</accession>
<organism evidence="2 3">
    <name type="scientific">Piscinibacter gummiphilus</name>
    <dbReference type="NCBI Taxonomy" id="946333"/>
    <lineage>
        <taxon>Bacteria</taxon>
        <taxon>Pseudomonadati</taxon>
        <taxon>Pseudomonadota</taxon>
        <taxon>Betaproteobacteria</taxon>
        <taxon>Burkholderiales</taxon>
        <taxon>Sphaerotilaceae</taxon>
        <taxon>Piscinibacter</taxon>
    </lineage>
</organism>
<proteinExistence type="predicted"/>
<evidence type="ECO:0000313" key="2">
    <source>
        <dbReference type="EMBL" id="ARN21282.1"/>
    </source>
</evidence>
<dbReference type="KEGG" id="rgu:A4W93_16010"/>
<dbReference type="RefSeq" id="WP_157782172.1">
    <property type="nucleotide sequence ID" value="NZ_BSPR01000004.1"/>
</dbReference>
<dbReference type="InterPro" id="IPR019260">
    <property type="entry name" value="DUF2262"/>
</dbReference>
<keyword evidence="3" id="KW-1185">Reference proteome</keyword>
<dbReference type="EMBL" id="CP015118">
    <property type="protein sequence ID" value="ARN21282.1"/>
    <property type="molecule type" value="Genomic_DNA"/>
</dbReference>
<evidence type="ECO:0000259" key="1">
    <source>
        <dbReference type="Pfam" id="PF10020"/>
    </source>
</evidence>
<dbReference type="AlphaFoldDB" id="A0A1W6LAL1"/>
<sequence length="154" mass="16262">MDHPVLGRLEPDPQISGELAGSVTLNGATIELRIEPGEDTLEATLASASHAVTSLADLDARCRALAAAEFLGSYNSDWRFGARDQADGTTETFEKPLLDAAGFAAALQPVALDVRGARSLGLSYGDGDMFWGHWVRVGSFDGPGFEDTHVSLEG</sequence>
<dbReference type="Proteomes" id="UP000193427">
    <property type="component" value="Chromosome"/>
</dbReference>
<reference evidence="2 3" key="1">
    <citation type="submission" date="2016-04" db="EMBL/GenBank/DDBJ databases">
        <title>Complete genome sequence of natural rubber-degrading, novel Gram-negative bacterium, Rhizobacter gummiphilus strain NS21.</title>
        <authorList>
            <person name="Tabata M."/>
            <person name="Kasai D."/>
            <person name="Fukuda M."/>
        </authorList>
    </citation>
    <scope>NUCLEOTIDE SEQUENCE [LARGE SCALE GENOMIC DNA]</scope>
    <source>
        <strain evidence="2 3">NS21</strain>
    </source>
</reference>
<evidence type="ECO:0000313" key="3">
    <source>
        <dbReference type="Proteomes" id="UP000193427"/>
    </source>
</evidence>
<gene>
    <name evidence="2" type="ORF">A4W93_16010</name>
</gene>
<name>A0A1W6LAL1_9BURK</name>
<protein>
    <recommendedName>
        <fullName evidence="1">DUF2262 domain-containing protein</fullName>
    </recommendedName>
</protein>